<dbReference type="AlphaFoldDB" id="A0A9Q1IAS3"/>
<keyword evidence="2" id="KW-1185">Reference proteome</keyword>
<reference evidence="1" key="1">
    <citation type="journal article" date="2023" name="Science">
        <title>Genome structures resolve the early diversification of teleost fishes.</title>
        <authorList>
            <person name="Parey E."/>
            <person name="Louis A."/>
            <person name="Montfort J."/>
            <person name="Bouchez O."/>
            <person name="Roques C."/>
            <person name="Iampietro C."/>
            <person name="Lluch J."/>
            <person name="Castinel A."/>
            <person name="Donnadieu C."/>
            <person name="Desvignes T."/>
            <person name="Floi Bucao C."/>
            <person name="Jouanno E."/>
            <person name="Wen M."/>
            <person name="Mejri S."/>
            <person name="Dirks R."/>
            <person name="Jansen H."/>
            <person name="Henkel C."/>
            <person name="Chen W.J."/>
            <person name="Zahm M."/>
            <person name="Cabau C."/>
            <person name="Klopp C."/>
            <person name="Thompson A.W."/>
            <person name="Robinson-Rechavi M."/>
            <person name="Braasch I."/>
            <person name="Lecointre G."/>
            <person name="Bobe J."/>
            <person name="Postlethwait J.H."/>
            <person name="Berthelot C."/>
            <person name="Roest Crollius H."/>
            <person name="Guiguen Y."/>
        </authorList>
    </citation>
    <scope>NUCLEOTIDE SEQUENCE</scope>
    <source>
        <strain evidence="1">WJC10195</strain>
    </source>
</reference>
<organism evidence="1 2">
    <name type="scientific">Synaphobranchus kaupii</name>
    <name type="common">Kaup's arrowtooth eel</name>
    <dbReference type="NCBI Taxonomy" id="118154"/>
    <lineage>
        <taxon>Eukaryota</taxon>
        <taxon>Metazoa</taxon>
        <taxon>Chordata</taxon>
        <taxon>Craniata</taxon>
        <taxon>Vertebrata</taxon>
        <taxon>Euteleostomi</taxon>
        <taxon>Actinopterygii</taxon>
        <taxon>Neopterygii</taxon>
        <taxon>Teleostei</taxon>
        <taxon>Anguilliformes</taxon>
        <taxon>Synaphobranchidae</taxon>
        <taxon>Synaphobranchus</taxon>
    </lineage>
</organism>
<evidence type="ECO:0000313" key="2">
    <source>
        <dbReference type="Proteomes" id="UP001152622"/>
    </source>
</evidence>
<gene>
    <name evidence="1" type="ORF">SKAU_G00416700</name>
</gene>
<dbReference type="EMBL" id="JAINUF010000024">
    <property type="protein sequence ID" value="KAJ8332774.1"/>
    <property type="molecule type" value="Genomic_DNA"/>
</dbReference>
<dbReference type="Proteomes" id="UP001152622">
    <property type="component" value="Chromosome 24"/>
</dbReference>
<evidence type="ECO:0000313" key="1">
    <source>
        <dbReference type="EMBL" id="KAJ8332774.1"/>
    </source>
</evidence>
<proteinExistence type="predicted"/>
<dbReference type="OrthoDB" id="6147018at2759"/>
<accession>A0A9Q1IAS3</accession>
<sequence length="110" mass="12272">MYTRTNQSCICIDQTLGSEPVHLASCSQRLTHPNISHPAPAAFRGLQLLLSSFKGNVSARSSMKLKDEGEFDGEFLDKNLILFCFLGLIQDELDSTKECWNSHLIRPSSN</sequence>
<protein>
    <submittedName>
        <fullName evidence="1">Uncharacterized protein</fullName>
    </submittedName>
</protein>
<comment type="caution">
    <text evidence="1">The sequence shown here is derived from an EMBL/GenBank/DDBJ whole genome shotgun (WGS) entry which is preliminary data.</text>
</comment>
<name>A0A9Q1IAS3_SYNKA</name>